<keyword evidence="2" id="KW-0805">Transcription regulation</keyword>
<dbReference type="InterPro" id="IPR046335">
    <property type="entry name" value="LacI/GalR-like_sensor"/>
</dbReference>
<dbReference type="Pfam" id="PF13377">
    <property type="entry name" value="Peripla_BP_3"/>
    <property type="match status" value="1"/>
</dbReference>
<dbReference type="SUPFAM" id="SSF53822">
    <property type="entry name" value="Periplasmic binding protein-like I"/>
    <property type="match status" value="1"/>
</dbReference>
<name>A0A6S6RAH9_9FIRM</name>
<keyword evidence="3" id="KW-0238">DNA-binding</keyword>
<dbReference type="PROSITE" id="PS50943">
    <property type="entry name" value="HTH_CROC1"/>
    <property type="match status" value="1"/>
</dbReference>
<dbReference type="RefSeq" id="WP_184092331.1">
    <property type="nucleotide sequence ID" value="NZ_AP023367.1"/>
</dbReference>
<dbReference type="Gene3D" id="1.10.260.40">
    <property type="entry name" value="lambda repressor-like DNA-binding domains"/>
    <property type="match status" value="1"/>
</dbReference>
<dbReference type="GO" id="GO:0003700">
    <property type="term" value="F:DNA-binding transcription factor activity"/>
    <property type="evidence" value="ECO:0007669"/>
    <property type="project" value="TreeGrafter"/>
</dbReference>
<dbReference type="KEGG" id="acel:acsn021_35070"/>
<dbReference type="Proteomes" id="UP000515561">
    <property type="component" value="Chromosome"/>
</dbReference>
<accession>A0A6S6RAH9</accession>
<protein>
    <submittedName>
        <fullName evidence="5">LacI family transcriptional regulator</fullName>
    </submittedName>
</protein>
<evidence type="ECO:0000256" key="4">
    <source>
        <dbReference type="ARBA" id="ARBA00023163"/>
    </source>
</evidence>
<dbReference type="CDD" id="cd06291">
    <property type="entry name" value="PBP1_Qymf-like"/>
    <property type="match status" value="1"/>
</dbReference>
<reference evidence="5 6" key="1">
    <citation type="journal article" date="2016" name="Int. J. Syst. Evol. Microbiol.">
        <title>Descriptions of Anaerotaenia torta gen. nov., sp. nov. and Anaerocolumna cellulosilytica gen. nov., sp. nov. isolated from a methanogenic reactor of cattle waste.</title>
        <authorList>
            <person name="Uek A."/>
            <person name="Ohtaki Y."/>
            <person name="Kaku N."/>
            <person name="Ueki K."/>
        </authorList>
    </citation>
    <scope>NUCLEOTIDE SEQUENCE [LARGE SCALE GENOMIC DNA]</scope>
    <source>
        <strain evidence="5 6">SN021</strain>
    </source>
</reference>
<keyword evidence="1" id="KW-0678">Repressor</keyword>
<dbReference type="EMBL" id="AP023367">
    <property type="protein sequence ID" value="BCJ95938.1"/>
    <property type="molecule type" value="Genomic_DNA"/>
</dbReference>
<evidence type="ECO:0000256" key="1">
    <source>
        <dbReference type="ARBA" id="ARBA00022491"/>
    </source>
</evidence>
<evidence type="ECO:0000256" key="3">
    <source>
        <dbReference type="ARBA" id="ARBA00023125"/>
    </source>
</evidence>
<dbReference type="Pfam" id="PF00356">
    <property type="entry name" value="LacI"/>
    <property type="match status" value="1"/>
</dbReference>
<sequence length="321" mass="36389">MATIKEVAKLAGVGTSTVSRYFQKGSYISEDAAKRIEKACQELNYYPNAIARAMKYNRSNTIGLMIPTISNPFFTQLVETIEQTFMKYGYKTVLCNTNGSIALEQNYLNMAICNCFDGIIFITGSIEFEELEYNIPTLILDRKSEKQGEKITVISNHRQGAILGSEHLIACGCKKILYLTSADYNRPAEERQAAFEEVMKKRGITYSIKAFESIIKTDREKILTAYDGIFAWNDVTAIECMNYLHSKNIKIPEEIQIIGYDNIKMSEWVYPRLTTVSQPINQLGETASRYMLELIEKKVSAPLEIVLENSLVIRESTLVPI</sequence>
<dbReference type="PROSITE" id="PS50932">
    <property type="entry name" value="HTH_LACI_2"/>
    <property type="match status" value="1"/>
</dbReference>
<dbReference type="InterPro" id="IPR010982">
    <property type="entry name" value="Lambda_DNA-bd_dom_sf"/>
</dbReference>
<evidence type="ECO:0000313" key="6">
    <source>
        <dbReference type="Proteomes" id="UP000515561"/>
    </source>
</evidence>
<keyword evidence="6" id="KW-1185">Reference proteome</keyword>
<dbReference type="CDD" id="cd01392">
    <property type="entry name" value="HTH_LacI"/>
    <property type="match status" value="1"/>
</dbReference>
<dbReference type="Gene3D" id="3.40.50.2300">
    <property type="match status" value="2"/>
</dbReference>
<dbReference type="AlphaFoldDB" id="A0A6S6RAH9"/>
<proteinExistence type="predicted"/>
<evidence type="ECO:0000313" key="5">
    <source>
        <dbReference type="EMBL" id="BCJ95938.1"/>
    </source>
</evidence>
<gene>
    <name evidence="5" type="primary">rbsR_1</name>
    <name evidence="5" type="ORF">acsn021_35070</name>
</gene>
<dbReference type="InterPro" id="IPR001387">
    <property type="entry name" value="Cro/C1-type_HTH"/>
</dbReference>
<dbReference type="PANTHER" id="PTHR30146:SF95">
    <property type="entry name" value="RIBOSE OPERON REPRESSOR"/>
    <property type="match status" value="1"/>
</dbReference>
<dbReference type="SUPFAM" id="SSF47413">
    <property type="entry name" value="lambda repressor-like DNA-binding domains"/>
    <property type="match status" value="1"/>
</dbReference>
<dbReference type="GO" id="GO:0000976">
    <property type="term" value="F:transcription cis-regulatory region binding"/>
    <property type="evidence" value="ECO:0007669"/>
    <property type="project" value="TreeGrafter"/>
</dbReference>
<dbReference type="InterPro" id="IPR000843">
    <property type="entry name" value="HTH_LacI"/>
</dbReference>
<dbReference type="SMART" id="SM00354">
    <property type="entry name" value="HTH_LACI"/>
    <property type="match status" value="1"/>
</dbReference>
<keyword evidence="4" id="KW-0804">Transcription</keyword>
<dbReference type="InterPro" id="IPR028082">
    <property type="entry name" value="Peripla_BP_I"/>
</dbReference>
<evidence type="ECO:0000256" key="2">
    <source>
        <dbReference type="ARBA" id="ARBA00023015"/>
    </source>
</evidence>
<dbReference type="PANTHER" id="PTHR30146">
    <property type="entry name" value="LACI-RELATED TRANSCRIPTIONAL REPRESSOR"/>
    <property type="match status" value="1"/>
</dbReference>
<organism evidence="5 6">
    <name type="scientific">Anaerocolumna cellulosilytica</name>
    <dbReference type="NCBI Taxonomy" id="433286"/>
    <lineage>
        <taxon>Bacteria</taxon>
        <taxon>Bacillati</taxon>
        <taxon>Bacillota</taxon>
        <taxon>Clostridia</taxon>
        <taxon>Lachnospirales</taxon>
        <taxon>Lachnospiraceae</taxon>
        <taxon>Anaerocolumna</taxon>
    </lineage>
</organism>